<accession>A0CJX1</accession>
<organism evidence="1 2">
    <name type="scientific">Paramecium tetraurelia</name>
    <dbReference type="NCBI Taxonomy" id="5888"/>
    <lineage>
        <taxon>Eukaryota</taxon>
        <taxon>Sar</taxon>
        <taxon>Alveolata</taxon>
        <taxon>Ciliophora</taxon>
        <taxon>Intramacronucleata</taxon>
        <taxon>Oligohymenophorea</taxon>
        <taxon>Peniculida</taxon>
        <taxon>Parameciidae</taxon>
        <taxon>Paramecium</taxon>
    </lineage>
</organism>
<proteinExistence type="predicted"/>
<dbReference type="HOGENOM" id="CLU_2659862_0_0_1"/>
<dbReference type="Proteomes" id="UP000000600">
    <property type="component" value="Unassembled WGS sequence"/>
</dbReference>
<name>A0CJX1_PARTE</name>
<dbReference type="RefSeq" id="XP_001438485.1">
    <property type="nucleotide sequence ID" value="XM_001438448.1"/>
</dbReference>
<evidence type="ECO:0000313" key="2">
    <source>
        <dbReference type="Proteomes" id="UP000000600"/>
    </source>
</evidence>
<evidence type="ECO:0000313" key="1">
    <source>
        <dbReference type="EMBL" id="CAK71088.1"/>
    </source>
</evidence>
<dbReference type="EMBL" id="CT868096">
    <property type="protein sequence ID" value="CAK71088.1"/>
    <property type="molecule type" value="Genomic_DNA"/>
</dbReference>
<dbReference type="GeneID" id="5024270"/>
<dbReference type="KEGG" id="ptm:GSPATT00000800001"/>
<dbReference type="InParanoid" id="A0CJX1"/>
<gene>
    <name evidence="1" type="ORF">GSPATT00000800001</name>
</gene>
<protein>
    <submittedName>
        <fullName evidence="1">Uncharacterized protein</fullName>
    </submittedName>
</protein>
<dbReference type="AlphaFoldDB" id="A0CJX1"/>
<keyword evidence="2" id="KW-1185">Reference proteome</keyword>
<reference evidence="1 2" key="1">
    <citation type="journal article" date="2006" name="Nature">
        <title>Global trends of whole-genome duplications revealed by the ciliate Paramecium tetraurelia.</title>
        <authorList>
            <consortium name="Genoscope"/>
            <person name="Aury J.-M."/>
            <person name="Jaillon O."/>
            <person name="Duret L."/>
            <person name="Noel B."/>
            <person name="Jubin C."/>
            <person name="Porcel B.M."/>
            <person name="Segurens B."/>
            <person name="Daubin V."/>
            <person name="Anthouard V."/>
            <person name="Aiach N."/>
            <person name="Arnaiz O."/>
            <person name="Billaut A."/>
            <person name="Beisson J."/>
            <person name="Blanc I."/>
            <person name="Bouhouche K."/>
            <person name="Camara F."/>
            <person name="Duharcourt S."/>
            <person name="Guigo R."/>
            <person name="Gogendeau D."/>
            <person name="Katinka M."/>
            <person name="Keller A.-M."/>
            <person name="Kissmehl R."/>
            <person name="Klotz C."/>
            <person name="Koll F."/>
            <person name="Le Moue A."/>
            <person name="Lepere C."/>
            <person name="Malinsky S."/>
            <person name="Nowacki M."/>
            <person name="Nowak J.K."/>
            <person name="Plattner H."/>
            <person name="Poulain J."/>
            <person name="Ruiz F."/>
            <person name="Serrano V."/>
            <person name="Zagulski M."/>
            <person name="Dessen P."/>
            <person name="Betermier M."/>
            <person name="Weissenbach J."/>
            <person name="Scarpelli C."/>
            <person name="Schachter V."/>
            <person name="Sperling L."/>
            <person name="Meyer E."/>
            <person name="Cohen J."/>
            <person name="Wincker P."/>
        </authorList>
    </citation>
    <scope>NUCLEOTIDE SEQUENCE [LARGE SCALE GENOMIC DNA]</scope>
    <source>
        <strain evidence="1 2">Stock d4-2</strain>
    </source>
</reference>
<sequence>MFTQFYNFATSFTCVQDYYQEKIQKPCHHSAVLTPQFIKQGDNNKLYYSHNLIDFQKLKLFLLPIDPNTTIVSVLL</sequence>